<dbReference type="AlphaFoldDB" id="A0A3N0Z248"/>
<evidence type="ECO:0000313" key="2">
    <source>
        <dbReference type="Proteomes" id="UP000281406"/>
    </source>
</evidence>
<name>A0A3N0Z248_ANAGA</name>
<accession>A0A3N0Z248</accession>
<dbReference type="Proteomes" id="UP000281406">
    <property type="component" value="Unassembled WGS sequence"/>
</dbReference>
<dbReference type="EMBL" id="RJVU01017170">
    <property type="protein sequence ID" value="ROL52214.1"/>
    <property type="molecule type" value="Genomic_DNA"/>
</dbReference>
<dbReference type="OrthoDB" id="8988423at2759"/>
<sequence>MDGKLFRVLSRAVEELDLEWAPPEEPTRSCLDEWFLPGRRQPPCQRAAPFFPEVHDELTKWWRAPYSARLCTTNSTALTSVDGSQEKGFEQMLPLDEAVAAQLCPPTAVRWKNKQAIPSNPCKTTSALAGRAYSSAGQAGSALHTMAIFQVFQAKLLHSLDESGTDTPTFRELYSATDLALRTTKATAQAIGRSMASQVVLECHLWLNHTEIKEADKVAFLEAPVSPAALDPP</sequence>
<reference evidence="1 2" key="1">
    <citation type="submission" date="2018-10" db="EMBL/GenBank/DDBJ databases">
        <title>Genome assembly for a Yunnan-Guizhou Plateau 3E fish, Anabarilius grahami (Regan), and its evolutionary and genetic applications.</title>
        <authorList>
            <person name="Jiang W."/>
        </authorList>
    </citation>
    <scope>NUCLEOTIDE SEQUENCE [LARGE SCALE GENOMIC DNA]</scope>
    <source>
        <strain evidence="1">AG-KIZ</strain>
        <tissue evidence="1">Muscle</tissue>
    </source>
</reference>
<gene>
    <name evidence="1" type="ORF">DPX16_8618</name>
</gene>
<dbReference type="Gene3D" id="1.10.287.3160">
    <property type="match status" value="1"/>
</dbReference>
<keyword evidence="2" id="KW-1185">Reference proteome</keyword>
<proteinExistence type="predicted"/>
<comment type="caution">
    <text evidence="1">The sequence shown here is derived from an EMBL/GenBank/DDBJ whole genome shotgun (WGS) entry which is preliminary data.</text>
</comment>
<evidence type="ECO:0000313" key="1">
    <source>
        <dbReference type="EMBL" id="ROL52214.1"/>
    </source>
</evidence>
<protein>
    <submittedName>
        <fullName evidence="1">Uncharacterized protein</fullName>
    </submittedName>
</protein>
<organism evidence="1 2">
    <name type="scientific">Anabarilius grahami</name>
    <name type="common">Kanglang fish</name>
    <name type="synonym">Barilius grahami</name>
    <dbReference type="NCBI Taxonomy" id="495550"/>
    <lineage>
        <taxon>Eukaryota</taxon>
        <taxon>Metazoa</taxon>
        <taxon>Chordata</taxon>
        <taxon>Craniata</taxon>
        <taxon>Vertebrata</taxon>
        <taxon>Euteleostomi</taxon>
        <taxon>Actinopterygii</taxon>
        <taxon>Neopterygii</taxon>
        <taxon>Teleostei</taxon>
        <taxon>Ostariophysi</taxon>
        <taxon>Cypriniformes</taxon>
        <taxon>Xenocyprididae</taxon>
        <taxon>Xenocypridinae</taxon>
        <taxon>Xenocypridinae incertae sedis</taxon>
        <taxon>Anabarilius</taxon>
    </lineage>
</organism>